<dbReference type="AlphaFoldDB" id="A0AA36GLC8"/>
<feature type="compositionally biased region" description="Low complexity" evidence="1">
    <location>
        <begin position="133"/>
        <end position="153"/>
    </location>
</feature>
<feature type="signal peptide" evidence="2">
    <location>
        <begin position="1"/>
        <end position="15"/>
    </location>
</feature>
<dbReference type="SUPFAM" id="SSF57302">
    <property type="entry name" value="Snake toxin-like"/>
    <property type="match status" value="1"/>
</dbReference>
<feature type="region of interest" description="Disordered" evidence="1">
    <location>
        <begin position="224"/>
        <end position="259"/>
    </location>
</feature>
<accession>A0AA36GLC8</accession>
<gene>
    <name evidence="3" type="ORF">CYNAS_LOCUS6162</name>
</gene>
<dbReference type="PANTHER" id="PTHR21749:SF4">
    <property type="entry name" value="PRION-LIKE-(Q_N-RICH)-DOMAIN-BEARING PROTEIN"/>
    <property type="match status" value="1"/>
</dbReference>
<sequence>MLILLFFTIIPTVSSLTCYNGGRLLRTSAVGESVEECPSSAYCYNMTANVAFIVDAVKAGCSTWRCLLARDTCISTTFQMIPVSLCCCSQDRCNVAGNPAYNSITGGNAGGFGVNGGDRSSTGGNAVGGDNGGATQDGYGDGNNNYNGWGNNNEEQAEAPKKGWFGGLFGKPDEGTPHHSPSGSASGGKWDPKEIESKFKSFDIDHRGEDTGGEEVFEKIDVRHTTIPPKGLPANARALSNSNERHGSGIPGKEVELGV</sequence>
<evidence type="ECO:0000256" key="2">
    <source>
        <dbReference type="SAM" id="SignalP"/>
    </source>
</evidence>
<evidence type="ECO:0000313" key="3">
    <source>
        <dbReference type="EMBL" id="CAJ0594179.1"/>
    </source>
</evidence>
<protein>
    <submittedName>
        <fullName evidence="3">Uncharacterized protein</fullName>
    </submittedName>
</protein>
<feature type="region of interest" description="Disordered" evidence="1">
    <location>
        <begin position="121"/>
        <end position="192"/>
    </location>
</feature>
<feature type="compositionally biased region" description="Basic and acidic residues" evidence="1">
    <location>
        <begin position="243"/>
        <end position="259"/>
    </location>
</feature>
<evidence type="ECO:0000313" key="4">
    <source>
        <dbReference type="Proteomes" id="UP001176961"/>
    </source>
</evidence>
<reference evidence="3" key="1">
    <citation type="submission" date="2023-07" db="EMBL/GenBank/DDBJ databases">
        <authorList>
            <consortium name="CYATHOMIX"/>
        </authorList>
    </citation>
    <scope>NUCLEOTIDE SEQUENCE</scope>
    <source>
        <strain evidence="3">N/A</strain>
    </source>
</reference>
<name>A0AA36GLC8_CYLNA</name>
<keyword evidence="2" id="KW-0732">Signal</keyword>
<proteinExistence type="predicted"/>
<keyword evidence="4" id="KW-1185">Reference proteome</keyword>
<dbReference type="PANTHER" id="PTHR21749">
    <property type="entry name" value="PRION-LIKE- Q/N-RICH -DOMAIN-BEARING PROTEIN PROTEIN 24"/>
    <property type="match status" value="1"/>
</dbReference>
<organism evidence="3 4">
    <name type="scientific">Cylicocyclus nassatus</name>
    <name type="common">Nematode worm</name>
    <dbReference type="NCBI Taxonomy" id="53992"/>
    <lineage>
        <taxon>Eukaryota</taxon>
        <taxon>Metazoa</taxon>
        <taxon>Ecdysozoa</taxon>
        <taxon>Nematoda</taxon>
        <taxon>Chromadorea</taxon>
        <taxon>Rhabditida</taxon>
        <taxon>Rhabditina</taxon>
        <taxon>Rhabditomorpha</taxon>
        <taxon>Strongyloidea</taxon>
        <taxon>Strongylidae</taxon>
        <taxon>Cylicocyclus</taxon>
    </lineage>
</organism>
<dbReference type="EMBL" id="CATQJL010000112">
    <property type="protein sequence ID" value="CAJ0594179.1"/>
    <property type="molecule type" value="Genomic_DNA"/>
</dbReference>
<dbReference type="Proteomes" id="UP001176961">
    <property type="component" value="Unassembled WGS sequence"/>
</dbReference>
<comment type="caution">
    <text evidence="3">The sequence shown here is derived from an EMBL/GenBank/DDBJ whole genome shotgun (WGS) entry which is preliminary data.</text>
</comment>
<feature type="chain" id="PRO_5041308130" evidence="2">
    <location>
        <begin position="16"/>
        <end position="259"/>
    </location>
</feature>
<dbReference type="Gene3D" id="2.10.60.10">
    <property type="entry name" value="CD59"/>
    <property type="match status" value="1"/>
</dbReference>
<evidence type="ECO:0000256" key="1">
    <source>
        <dbReference type="SAM" id="MobiDB-lite"/>
    </source>
</evidence>
<feature type="compositionally biased region" description="Low complexity" evidence="1">
    <location>
        <begin position="178"/>
        <end position="188"/>
    </location>
</feature>
<dbReference type="InterPro" id="IPR045860">
    <property type="entry name" value="Snake_toxin-like_sf"/>
</dbReference>